<evidence type="ECO:0000259" key="4">
    <source>
        <dbReference type="PROSITE" id="PS01031"/>
    </source>
</evidence>
<dbReference type="InterPro" id="IPR008978">
    <property type="entry name" value="HSP20-like_chaperone"/>
</dbReference>
<name>A0A8T3BXB2_DENNO</name>
<evidence type="ECO:0000256" key="1">
    <source>
        <dbReference type="ARBA" id="ARBA00023016"/>
    </source>
</evidence>
<evidence type="ECO:0000256" key="2">
    <source>
        <dbReference type="PROSITE-ProRule" id="PRU00285"/>
    </source>
</evidence>
<dbReference type="Proteomes" id="UP000829196">
    <property type="component" value="Unassembled WGS sequence"/>
</dbReference>
<accession>A0A8T3BXB2</accession>
<dbReference type="PANTHER" id="PTHR11527">
    <property type="entry name" value="HEAT-SHOCK PROTEIN 20 FAMILY MEMBER"/>
    <property type="match status" value="1"/>
</dbReference>
<dbReference type="CDD" id="cd06472">
    <property type="entry name" value="ACD_ScHsp26_like"/>
    <property type="match status" value="1"/>
</dbReference>
<dbReference type="OrthoDB" id="1431247at2759"/>
<evidence type="ECO:0000256" key="3">
    <source>
        <dbReference type="RuleBase" id="RU003616"/>
    </source>
</evidence>
<dbReference type="Gene3D" id="2.60.40.790">
    <property type="match status" value="1"/>
</dbReference>
<feature type="domain" description="SHSP" evidence="4">
    <location>
        <begin position="59"/>
        <end position="173"/>
    </location>
</feature>
<feature type="domain" description="CS" evidence="5">
    <location>
        <begin position="63"/>
        <end position="176"/>
    </location>
</feature>
<evidence type="ECO:0000259" key="5">
    <source>
        <dbReference type="PROSITE" id="PS51203"/>
    </source>
</evidence>
<dbReference type="InterPro" id="IPR007052">
    <property type="entry name" value="CS_dom"/>
</dbReference>
<dbReference type="InterPro" id="IPR002068">
    <property type="entry name" value="A-crystallin/Hsp20_dom"/>
</dbReference>
<dbReference type="AlphaFoldDB" id="A0A8T3BXB2"/>
<sequence length="192" mass="21524">MSTISRGKVFEPLLFDKWDPLKSFTTLSNNAIYAPGQLKSFTTLSDNAIYAPGSNFAPEVSTFANPHFDWKETPEAHIVEADLPGVKKEDVKVEVVEGWVLQINGERKEQEEKTHRWHLHERGNGKFVRQFPLPENVKVDQAKASLKNGVLSVVVPKEEVKKPTVKSIEISWKNSSVQSAYPNKNVSSPVPS</sequence>
<comment type="caution">
    <text evidence="6">The sequence shown here is derived from an EMBL/GenBank/DDBJ whole genome shotgun (WGS) entry which is preliminary data.</text>
</comment>
<dbReference type="SUPFAM" id="SSF49764">
    <property type="entry name" value="HSP20-like chaperones"/>
    <property type="match status" value="1"/>
</dbReference>
<dbReference type="Pfam" id="PF00011">
    <property type="entry name" value="HSP20"/>
    <property type="match status" value="1"/>
</dbReference>
<evidence type="ECO:0000313" key="6">
    <source>
        <dbReference type="EMBL" id="KAI0520123.1"/>
    </source>
</evidence>
<comment type="similarity">
    <text evidence="2 3">Belongs to the small heat shock protein (HSP20) family.</text>
</comment>
<dbReference type="PROSITE" id="PS01031">
    <property type="entry name" value="SHSP"/>
    <property type="match status" value="1"/>
</dbReference>
<dbReference type="InterPro" id="IPR031107">
    <property type="entry name" value="Small_HSP"/>
</dbReference>
<gene>
    <name evidence="6" type="ORF">KFK09_007594</name>
</gene>
<keyword evidence="1" id="KW-0346">Stress response</keyword>
<organism evidence="6 7">
    <name type="scientific">Dendrobium nobile</name>
    <name type="common">Orchid</name>
    <dbReference type="NCBI Taxonomy" id="94219"/>
    <lineage>
        <taxon>Eukaryota</taxon>
        <taxon>Viridiplantae</taxon>
        <taxon>Streptophyta</taxon>
        <taxon>Embryophyta</taxon>
        <taxon>Tracheophyta</taxon>
        <taxon>Spermatophyta</taxon>
        <taxon>Magnoliopsida</taxon>
        <taxon>Liliopsida</taxon>
        <taxon>Asparagales</taxon>
        <taxon>Orchidaceae</taxon>
        <taxon>Epidendroideae</taxon>
        <taxon>Malaxideae</taxon>
        <taxon>Dendrobiinae</taxon>
        <taxon>Dendrobium</taxon>
    </lineage>
</organism>
<evidence type="ECO:0000313" key="7">
    <source>
        <dbReference type="Proteomes" id="UP000829196"/>
    </source>
</evidence>
<dbReference type="SMR" id="A0A8T3BXB2"/>
<proteinExistence type="inferred from homology"/>
<dbReference type="EMBL" id="JAGYWB010000006">
    <property type="protein sequence ID" value="KAI0520123.1"/>
    <property type="molecule type" value="Genomic_DNA"/>
</dbReference>
<dbReference type="PROSITE" id="PS51203">
    <property type="entry name" value="CS"/>
    <property type="match status" value="1"/>
</dbReference>
<protein>
    <submittedName>
        <fullName evidence="6">Uncharacterized protein</fullName>
    </submittedName>
</protein>
<reference evidence="6" key="1">
    <citation type="journal article" date="2022" name="Front. Genet.">
        <title>Chromosome-Scale Assembly of the Dendrobium nobile Genome Provides Insights Into the Molecular Mechanism of the Biosynthesis of the Medicinal Active Ingredient of Dendrobium.</title>
        <authorList>
            <person name="Xu Q."/>
            <person name="Niu S.-C."/>
            <person name="Li K.-L."/>
            <person name="Zheng P.-J."/>
            <person name="Zhang X.-J."/>
            <person name="Jia Y."/>
            <person name="Liu Y."/>
            <person name="Niu Y.-X."/>
            <person name="Yu L.-H."/>
            <person name="Chen D.-F."/>
            <person name="Zhang G.-Q."/>
        </authorList>
    </citation>
    <scope>NUCLEOTIDE SEQUENCE</scope>
    <source>
        <tissue evidence="6">Leaf</tissue>
    </source>
</reference>
<keyword evidence="7" id="KW-1185">Reference proteome</keyword>